<keyword evidence="5" id="KW-0503">Monooxygenase</keyword>
<comment type="caution">
    <text evidence="7">The sequence shown here is derived from an EMBL/GenBank/DDBJ whole genome shotgun (WGS) entry which is preliminary data.</text>
</comment>
<dbReference type="Pfam" id="PF01494">
    <property type="entry name" value="FAD_binding_3"/>
    <property type="match status" value="1"/>
</dbReference>
<dbReference type="EMBL" id="MU003776">
    <property type="protein sequence ID" value="KAF2723540.1"/>
    <property type="molecule type" value="Genomic_DNA"/>
</dbReference>
<feature type="domain" description="FAD-binding" evidence="6">
    <location>
        <begin position="6"/>
        <end position="365"/>
    </location>
</feature>
<gene>
    <name evidence="7" type="ORF">K431DRAFT_310965</name>
</gene>
<evidence type="ECO:0000259" key="6">
    <source>
        <dbReference type="Pfam" id="PF01494"/>
    </source>
</evidence>
<evidence type="ECO:0000256" key="3">
    <source>
        <dbReference type="ARBA" id="ARBA00022827"/>
    </source>
</evidence>
<dbReference type="InterPro" id="IPR002938">
    <property type="entry name" value="FAD-bd"/>
</dbReference>
<evidence type="ECO:0000313" key="7">
    <source>
        <dbReference type="EMBL" id="KAF2723540.1"/>
    </source>
</evidence>
<keyword evidence="4" id="KW-0560">Oxidoreductase</keyword>
<dbReference type="GO" id="GO:0004497">
    <property type="term" value="F:monooxygenase activity"/>
    <property type="evidence" value="ECO:0007669"/>
    <property type="project" value="UniProtKB-KW"/>
</dbReference>
<dbReference type="SUPFAM" id="SSF51905">
    <property type="entry name" value="FAD/NAD(P)-binding domain"/>
    <property type="match status" value="1"/>
</dbReference>
<evidence type="ECO:0000256" key="4">
    <source>
        <dbReference type="ARBA" id="ARBA00023002"/>
    </source>
</evidence>
<name>A0A9P4USX6_9PEZI</name>
<dbReference type="OrthoDB" id="16820at2759"/>
<keyword evidence="3" id="KW-0274">FAD</keyword>
<sequence>MENIQKIIIIGGGPAGLVAALRLKQIRHVLPVVYELRPTSATLGGAVAIPSNGLRLLDRLGLYENIMAKGAETPNMALHSLKGTVMGKVSMTSWSKQQTGFGYVRITRADLMDVLLDAVNKAAIQIVYGKEVVSIEESDGKVTTMFSDGTNDQADFLLGCDGIHSTVRRLYVDPGCVPEYSGISNMFSIIEASDLPSAVSMLENLNVTLTADGLFGLTPTSPTGNILYWFFSRQVPVPTEGASRYGWEEQGRREIETWKSTMLNLFGNAESEWMSLLRELVHKTNTVKFYPIYKVTPGRPWYKGRCLLIGDAAHAMPPHASQGVSMALEDVFLFCKLLSSKCEQLDDGLRAYEQKRRARTDMMMRTAERNGTVRQKSTPWRLWITEITISWGLCVYEIIGLGKVGFGQRSLAYDVDGEQF</sequence>
<keyword evidence="2" id="KW-0285">Flavoprotein</keyword>
<dbReference type="InterPro" id="IPR036188">
    <property type="entry name" value="FAD/NAD-bd_sf"/>
</dbReference>
<proteinExistence type="inferred from homology"/>
<accession>A0A9P4USX6</accession>
<evidence type="ECO:0000256" key="5">
    <source>
        <dbReference type="ARBA" id="ARBA00023033"/>
    </source>
</evidence>
<dbReference type="Proteomes" id="UP000799441">
    <property type="component" value="Unassembled WGS sequence"/>
</dbReference>
<dbReference type="InterPro" id="IPR050493">
    <property type="entry name" value="FAD-dep_Monooxygenase_BioMet"/>
</dbReference>
<dbReference type="PANTHER" id="PTHR13789">
    <property type="entry name" value="MONOOXYGENASE"/>
    <property type="match status" value="1"/>
</dbReference>
<reference evidence="7" key="1">
    <citation type="journal article" date="2020" name="Stud. Mycol.">
        <title>101 Dothideomycetes genomes: a test case for predicting lifestyles and emergence of pathogens.</title>
        <authorList>
            <person name="Haridas S."/>
            <person name="Albert R."/>
            <person name="Binder M."/>
            <person name="Bloem J."/>
            <person name="Labutti K."/>
            <person name="Salamov A."/>
            <person name="Andreopoulos B."/>
            <person name="Baker S."/>
            <person name="Barry K."/>
            <person name="Bills G."/>
            <person name="Bluhm B."/>
            <person name="Cannon C."/>
            <person name="Castanera R."/>
            <person name="Culley D."/>
            <person name="Daum C."/>
            <person name="Ezra D."/>
            <person name="Gonzalez J."/>
            <person name="Henrissat B."/>
            <person name="Kuo A."/>
            <person name="Liang C."/>
            <person name="Lipzen A."/>
            <person name="Lutzoni F."/>
            <person name="Magnuson J."/>
            <person name="Mondo S."/>
            <person name="Nolan M."/>
            <person name="Ohm R."/>
            <person name="Pangilinan J."/>
            <person name="Park H.-J."/>
            <person name="Ramirez L."/>
            <person name="Alfaro M."/>
            <person name="Sun H."/>
            <person name="Tritt A."/>
            <person name="Yoshinaga Y."/>
            <person name="Zwiers L.-H."/>
            <person name="Turgeon B."/>
            <person name="Goodwin S."/>
            <person name="Spatafora J."/>
            <person name="Crous P."/>
            <person name="Grigoriev I."/>
        </authorList>
    </citation>
    <scope>NUCLEOTIDE SEQUENCE</scope>
    <source>
        <strain evidence="7">CBS 116435</strain>
    </source>
</reference>
<evidence type="ECO:0000256" key="2">
    <source>
        <dbReference type="ARBA" id="ARBA00022630"/>
    </source>
</evidence>
<dbReference type="PRINTS" id="PR00420">
    <property type="entry name" value="RNGMNOXGNASE"/>
</dbReference>
<evidence type="ECO:0000256" key="1">
    <source>
        <dbReference type="ARBA" id="ARBA00007992"/>
    </source>
</evidence>
<protein>
    <submittedName>
        <fullName evidence="7">FAD/NAD(P)-binding domain-containing protein</fullName>
    </submittedName>
</protein>
<dbReference type="Gene3D" id="3.50.50.60">
    <property type="entry name" value="FAD/NAD(P)-binding domain"/>
    <property type="match status" value="1"/>
</dbReference>
<evidence type="ECO:0000313" key="8">
    <source>
        <dbReference type="Proteomes" id="UP000799441"/>
    </source>
</evidence>
<organism evidence="7 8">
    <name type="scientific">Polychaeton citri CBS 116435</name>
    <dbReference type="NCBI Taxonomy" id="1314669"/>
    <lineage>
        <taxon>Eukaryota</taxon>
        <taxon>Fungi</taxon>
        <taxon>Dikarya</taxon>
        <taxon>Ascomycota</taxon>
        <taxon>Pezizomycotina</taxon>
        <taxon>Dothideomycetes</taxon>
        <taxon>Dothideomycetidae</taxon>
        <taxon>Capnodiales</taxon>
        <taxon>Capnodiaceae</taxon>
        <taxon>Polychaeton</taxon>
    </lineage>
</organism>
<keyword evidence="8" id="KW-1185">Reference proteome</keyword>
<comment type="similarity">
    <text evidence="1">Belongs to the paxM FAD-dependent monooxygenase family.</text>
</comment>
<dbReference type="AlphaFoldDB" id="A0A9P4USX6"/>
<dbReference type="PANTHER" id="PTHR13789:SF309">
    <property type="entry name" value="PUTATIVE (AFU_ORTHOLOGUE AFUA_6G14510)-RELATED"/>
    <property type="match status" value="1"/>
</dbReference>
<dbReference type="GO" id="GO:0071949">
    <property type="term" value="F:FAD binding"/>
    <property type="evidence" value="ECO:0007669"/>
    <property type="project" value="InterPro"/>
</dbReference>